<comment type="caution">
    <text evidence="1">The sequence shown here is derived from an EMBL/GenBank/DDBJ whole genome shotgun (WGS) entry which is preliminary data.</text>
</comment>
<gene>
    <name evidence="1" type="ORF">L249_4542</name>
</gene>
<dbReference type="Proteomes" id="UP000253664">
    <property type="component" value="Unassembled WGS sequence"/>
</dbReference>
<proteinExistence type="predicted"/>
<name>A0A367KZ29_9HYPO</name>
<keyword evidence="2" id="KW-1185">Reference proteome</keyword>
<sequence length="69" mass="7833">MTLHESFSGDASQLLGTPAPYRHWVEKFKEGHHSLLPRSYVQFCISALSQEFPGLIDLTWIPLPYVSTT</sequence>
<protein>
    <submittedName>
        <fullName evidence="1">Uncharacterized protein</fullName>
    </submittedName>
</protein>
<accession>A0A367KZ29</accession>
<evidence type="ECO:0000313" key="1">
    <source>
        <dbReference type="EMBL" id="RCI07435.1"/>
    </source>
</evidence>
<dbReference type="AlphaFoldDB" id="A0A367KZ29"/>
<dbReference type="EMBL" id="LKCN02000028">
    <property type="protein sequence ID" value="RCI07435.1"/>
    <property type="molecule type" value="Genomic_DNA"/>
</dbReference>
<reference evidence="1 2" key="1">
    <citation type="journal article" date="2015" name="BMC Genomics">
        <title>Insights from the genome of Ophiocordyceps polyrhachis-furcata to pathogenicity and host specificity in insect fungi.</title>
        <authorList>
            <person name="Wichadakul D."/>
            <person name="Kobmoo N."/>
            <person name="Ingsriswang S."/>
            <person name="Tangphatsornruang S."/>
            <person name="Chantasingh D."/>
            <person name="Luangsa-ard J.J."/>
            <person name="Eurwilaichitr L."/>
        </authorList>
    </citation>
    <scope>NUCLEOTIDE SEQUENCE [LARGE SCALE GENOMIC DNA]</scope>
    <source>
        <strain evidence="1 2">BCC 54312</strain>
    </source>
</reference>
<organism evidence="1 2">
    <name type="scientific">Ophiocordyceps polyrhachis-furcata BCC 54312</name>
    <dbReference type="NCBI Taxonomy" id="1330021"/>
    <lineage>
        <taxon>Eukaryota</taxon>
        <taxon>Fungi</taxon>
        <taxon>Dikarya</taxon>
        <taxon>Ascomycota</taxon>
        <taxon>Pezizomycotina</taxon>
        <taxon>Sordariomycetes</taxon>
        <taxon>Hypocreomycetidae</taxon>
        <taxon>Hypocreales</taxon>
        <taxon>Ophiocordycipitaceae</taxon>
        <taxon>Ophiocordyceps</taxon>
    </lineage>
</organism>
<evidence type="ECO:0000313" key="2">
    <source>
        <dbReference type="Proteomes" id="UP000253664"/>
    </source>
</evidence>